<dbReference type="InterPro" id="IPR006059">
    <property type="entry name" value="SBP"/>
</dbReference>
<accession>A0ABZ2LDL4</accession>
<comment type="subcellular location">
    <subcellularLocation>
        <location evidence="1">Periplasm</location>
    </subcellularLocation>
</comment>
<comment type="similarity">
    <text evidence="2">Belongs to the bacterial solute-binding protein 1 family.</text>
</comment>
<evidence type="ECO:0000256" key="4">
    <source>
        <dbReference type="ARBA" id="ARBA00022729"/>
    </source>
</evidence>
<name>A0ABZ2LDL4_9BACT</name>
<sequence>MIVARTRFTKLAIVALLLGMGAVSCAEHDDGPRTRRRGQVEIFSNWTAGGEEEALEVIIDTYERAFPDVTVVNAAVAGGTKTREDELKKRMTENLPPDVFQVHGGRELIGAWVRPKGILDDSANKMEDVTFLFDQEGWRSAFPAQLLDIVSFHEKVYSVPINVHRGNAVFYNVRVFAEHGVAVPKTLDDLKDAAASLRAQKVTPIALGTKYPWPIVMMFEDLLLARGGSAFFRDYFAGKKAGDGPIVRAALEDLKSLFAFVNSDSATLSWDQAANKVGTGEAAMTFMGDWAKGFFISEKGGNMKPAVDFDAFPAPGTDGSFIVITDTFGLPKGATSRANAVELLRLSGGKELQSAFSLKKGSIPARKDIDVSQFDPMARTTIHDFSTGELVPSLAHGSAADEEYATSIGVALATFFIDRNVDKVLGILRATYARLQ</sequence>
<evidence type="ECO:0000256" key="3">
    <source>
        <dbReference type="ARBA" id="ARBA00022448"/>
    </source>
</evidence>
<keyword evidence="4 7" id="KW-0732">Signal</keyword>
<evidence type="ECO:0000256" key="2">
    <source>
        <dbReference type="ARBA" id="ARBA00008520"/>
    </source>
</evidence>
<dbReference type="SUPFAM" id="SSF53850">
    <property type="entry name" value="Periplasmic binding protein-like II"/>
    <property type="match status" value="1"/>
</dbReference>
<protein>
    <recommendedName>
        <fullName evidence="6">Probable sugar-binding periplasmic protein</fullName>
    </recommendedName>
</protein>
<dbReference type="Proteomes" id="UP001374803">
    <property type="component" value="Chromosome"/>
</dbReference>
<keyword evidence="9" id="KW-1185">Reference proteome</keyword>
<gene>
    <name evidence="8" type="ORF">LVJ94_06190</name>
</gene>
<evidence type="ECO:0000256" key="7">
    <source>
        <dbReference type="SAM" id="SignalP"/>
    </source>
</evidence>
<comment type="function">
    <text evidence="5">Part of a binding-protein-dependent transport system for a sugar.</text>
</comment>
<dbReference type="EMBL" id="CP089983">
    <property type="protein sequence ID" value="WXB06822.1"/>
    <property type="molecule type" value="Genomic_DNA"/>
</dbReference>
<reference evidence="8" key="1">
    <citation type="submission" date="2021-12" db="EMBL/GenBank/DDBJ databases">
        <title>Discovery of the Pendulisporaceae a myxobacterial family with distinct sporulation behavior and unique specialized metabolism.</title>
        <authorList>
            <person name="Garcia R."/>
            <person name="Popoff A."/>
            <person name="Bader C.D."/>
            <person name="Loehr J."/>
            <person name="Walesch S."/>
            <person name="Walt C."/>
            <person name="Boldt J."/>
            <person name="Bunk B."/>
            <person name="Haeckl F.J.F.P.J."/>
            <person name="Gunesch A.P."/>
            <person name="Birkelbach J."/>
            <person name="Nuebel U."/>
            <person name="Pietschmann T."/>
            <person name="Bach T."/>
            <person name="Mueller R."/>
        </authorList>
    </citation>
    <scope>NUCLEOTIDE SEQUENCE</scope>
    <source>
        <strain evidence="8">MSr11367</strain>
    </source>
</reference>
<dbReference type="Pfam" id="PF01547">
    <property type="entry name" value="SBP_bac_1"/>
    <property type="match status" value="1"/>
</dbReference>
<evidence type="ECO:0000256" key="1">
    <source>
        <dbReference type="ARBA" id="ARBA00004418"/>
    </source>
</evidence>
<dbReference type="PROSITE" id="PS51257">
    <property type="entry name" value="PROKAR_LIPOPROTEIN"/>
    <property type="match status" value="1"/>
</dbReference>
<dbReference type="RefSeq" id="WP_394836480.1">
    <property type="nucleotide sequence ID" value="NZ_CP089929.1"/>
</dbReference>
<dbReference type="InterPro" id="IPR050490">
    <property type="entry name" value="Bact_solute-bd_prot1"/>
</dbReference>
<evidence type="ECO:0000313" key="9">
    <source>
        <dbReference type="Proteomes" id="UP001374803"/>
    </source>
</evidence>
<evidence type="ECO:0000313" key="8">
    <source>
        <dbReference type="EMBL" id="WXB06822.1"/>
    </source>
</evidence>
<proteinExistence type="inferred from homology"/>
<evidence type="ECO:0000256" key="6">
    <source>
        <dbReference type="ARBA" id="ARBA00049753"/>
    </source>
</evidence>
<evidence type="ECO:0000256" key="5">
    <source>
        <dbReference type="ARBA" id="ARBA00049629"/>
    </source>
</evidence>
<keyword evidence="3" id="KW-0813">Transport</keyword>
<dbReference type="PANTHER" id="PTHR43649:SF28">
    <property type="entry name" value="BINDING PROTEIN COMPONENT OF ABC SUGAR TRANSPORTER-RELATED"/>
    <property type="match status" value="1"/>
</dbReference>
<organism evidence="8 9">
    <name type="scientific">Pendulispora rubella</name>
    <dbReference type="NCBI Taxonomy" id="2741070"/>
    <lineage>
        <taxon>Bacteria</taxon>
        <taxon>Pseudomonadati</taxon>
        <taxon>Myxococcota</taxon>
        <taxon>Myxococcia</taxon>
        <taxon>Myxococcales</taxon>
        <taxon>Sorangiineae</taxon>
        <taxon>Pendulisporaceae</taxon>
        <taxon>Pendulispora</taxon>
    </lineage>
</organism>
<feature type="chain" id="PRO_5045270319" description="Probable sugar-binding periplasmic protein" evidence="7">
    <location>
        <begin position="27"/>
        <end position="436"/>
    </location>
</feature>
<dbReference type="Gene3D" id="3.40.190.10">
    <property type="entry name" value="Periplasmic binding protein-like II"/>
    <property type="match status" value="2"/>
</dbReference>
<feature type="signal peptide" evidence="7">
    <location>
        <begin position="1"/>
        <end position="26"/>
    </location>
</feature>
<dbReference type="PANTHER" id="PTHR43649">
    <property type="entry name" value="ARABINOSE-BINDING PROTEIN-RELATED"/>
    <property type="match status" value="1"/>
</dbReference>